<dbReference type="PANTHER" id="PTHR47017">
    <property type="entry name" value="ACYL-COA"/>
    <property type="match status" value="1"/>
</dbReference>
<dbReference type="EMBL" id="CP001010">
    <property type="protein sequence ID" value="ACB44197.1"/>
    <property type="molecule type" value="Genomic_DNA"/>
</dbReference>
<sequence>MPENLHLIIAERNDNPIAASLLVVDPDNAKAYGRYWGTLKHIPCFKHIPCLHFETAYYQAIEYCISQKIQTFEGGAQGEHKMARGFLPMTIQSAHFIAEPQFARAVKHFLDREHQGIGAYVDELTEHSPLKSTKI</sequence>
<reference evidence="1" key="1">
    <citation type="submission" date="2008-03" db="EMBL/GenBank/DDBJ databases">
        <title>Complete sequence of Polynucleobacter necessarius STIR1.</title>
        <authorList>
            <consortium name="US DOE Joint Genome Institute"/>
            <person name="Copeland A."/>
            <person name="Lucas S."/>
            <person name="Lapidus A."/>
            <person name="Barry K."/>
            <person name="Detter J.C."/>
            <person name="Glavina del Rio T."/>
            <person name="Hammon N."/>
            <person name="Israni S."/>
            <person name="Dalin E."/>
            <person name="Tice H."/>
            <person name="Pitluck S."/>
            <person name="Chain P."/>
            <person name="Malfatti S."/>
            <person name="Shin M."/>
            <person name="Vergez L."/>
            <person name="Schmutz J."/>
            <person name="Larimer F."/>
            <person name="Land M."/>
            <person name="Hauser L."/>
            <person name="Kyrpides N."/>
            <person name="Kim E."/>
            <person name="Hahn M."/>
            <person name="Richardson P."/>
        </authorList>
    </citation>
    <scope>NUCLEOTIDE SEQUENCE [LARGE SCALE GENOMIC DNA]</scope>
    <source>
        <strain evidence="1">STIR1</strain>
    </source>
</reference>
<dbReference type="eggNOG" id="COG3146">
    <property type="taxonomic scope" value="Bacteria"/>
</dbReference>
<dbReference type="AlphaFoldDB" id="B1XV20"/>
<gene>
    <name evidence="1" type="ordered locus">Pnec_1017</name>
</gene>
<name>B1XV20_POLNS</name>
<proteinExistence type="predicted"/>
<evidence type="ECO:0000313" key="1">
    <source>
        <dbReference type="EMBL" id="ACB44197.1"/>
    </source>
</evidence>
<dbReference type="KEGG" id="pne:Pnec_1017"/>
<dbReference type="InterPro" id="IPR007434">
    <property type="entry name" value="FemAB-like"/>
</dbReference>
<accession>B1XV20</accession>
<dbReference type="SUPFAM" id="SSF55729">
    <property type="entry name" value="Acyl-CoA N-acyltransferases (Nat)"/>
    <property type="match status" value="1"/>
</dbReference>
<dbReference type="Pfam" id="PF04339">
    <property type="entry name" value="FemAB_like"/>
    <property type="match status" value="1"/>
</dbReference>
<protein>
    <submittedName>
        <fullName evidence="1">Uncharacterized protein</fullName>
    </submittedName>
</protein>
<dbReference type="HOGENOM" id="CLU_1883845_0_0_4"/>
<dbReference type="PANTHER" id="PTHR47017:SF1">
    <property type="entry name" value="ACYL-COA"/>
    <property type="match status" value="1"/>
</dbReference>
<organism evidence="1">
    <name type="scientific">Polynucleobacter necessarius subsp. necessarius (strain STIR1)</name>
    <dbReference type="NCBI Taxonomy" id="452638"/>
    <lineage>
        <taxon>Bacteria</taxon>
        <taxon>Pseudomonadati</taxon>
        <taxon>Pseudomonadota</taxon>
        <taxon>Betaproteobacteria</taxon>
        <taxon>Burkholderiales</taxon>
        <taxon>Burkholderiaceae</taxon>
        <taxon>Polynucleobacter</taxon>
    </lineage>
</organism>
<dbReference type="STRING" id="452638.Pnec_1017"/>
<dbReference type="InterPro" id="IPR016181">
    <property type="entry name" value="Acyl_CoA_acyltransferase"/>
</dbReference>